<dbReference type="InterPro" id="IPR016169">
    <property type="entry name" value="FAD-bd_PCMH_sub2"/>
</dbReference>
<evidence type="ECO:0000313" key="13">
    <source>
        <dbReference type="EMBL" id="MZP43243.1"/>
    </source>
</evidence>
<dbReference type="Gene3D" id="3.30.70.2190">
    <property type="match status" value="1"/>
</dbReference>
<sequence>MENTERFGDVAPLPAKYQRFYDRVCAFIPRKRLITDPLRTLAYGTDASFYRLIPKIVVKVRTTEEVHQILITAAELTIPVTFRAAGTSLSGQAVSDSVLLLLYGGWKNCRVQGEGSAITLEPGVIGAEANRHLQPYGKKIGPDPASINHAMIGGIAANNASGMCCGTADNSYKTVQDMKIILADGTMVDTGDASSVAAFQQTHQALITEVKKIRDEIFDDPDLNERIIHKFKIKNTTGYSLNALVDYDDPIEIIKHLMIGSEGTLGFIAEITYKTVIDYVHKASALVIFPDIEQACLAVMRLDREVVSAAELMDRRSLRAVEEKPGMPAYLKGLSETAAALLIEVTAETESALQSQIARTVEALQGIPTVRPITFTDVKNKYAQLWNIRKGLFPAVGAVRNNGTTVIIEDVAYPKERLAEAILDLRESLDRHGYPDSIIFGHALDGNVHFVFTQDFSTDKEVQRYDALMQEVCDMVAGEYGGSLKAEHGTGRNMAPFVEREWGKKAYRLMRQIKHLFDPEHILNPGVIIAENPKAHLENLKPLPPTHEIVDKCIECGFCEVNCPSQHLTLTPRQRITVQRAISGLRTSGREPERLHRLLQDYAYLGRETCAADGLCATTCPVAIDTGSHTKKLRAAAVSERAKSVSRFIAGHFAGVTKLVRVGLRGAHAAHSLIGAGAMQTVAQAARQLSGERLPLWNPWMPKAAPCIRQSPQEVSQMKRVVYFPACVSRTMGPARDDRDLRSLPEVTLSLLAKAGYEAILPAERERLCCGMPFESKGLFTEADGKSKELEQALLAYSWNGEIPVLCDTSPCLYRMKRVMDKALKLYEPVEFVYDYLLPHLAITPVEETVAIHVTCSATKMNLKDKFMALAQACARKVILPADVKCCGFAGDRGFSYPELNESALSTLKAALQGECASGYSNSRTCEIGLSLHSGISYQSILYLVDRCARPRE</sequence>
<dbReference type="Proteomes" id="UP000471031">
    <property type="component" value="Unassembled WGS sequence"/>
</dbReference>
<evidence type="ECO:0000256" key="10">
    <source>
        <dbReference type="ARBA" id="ARBA00038897"/>
    </source>
</evidence>
<evidence type="ECO:0000259" key="11">
    <source>
        <dbReference type="PROSITE" id="PS51379"/>
    </source>
</evidence>
<dbReference type="InterPro" id="IPR036318">
    <property type="entry name" value="FAD-bd_PCMH-like_sf"/>
</dbReference>
<dbReference type="GO" id="GO:0004458">
    <property type="term" value="F:D-lactate dehydrogenase (cytochrome) activity"/>
    <property type="evidence" value="ECO:0007669"/>
    <property type="project" value="UniProtKB-EC"/>
</dbReference>
<evidence type="ECO:0000256" key="4">
    <source>
        <dbReference type="ARBA" id="ARBA00022723"/>
    </source>
</evidence>
<dbReference type="Pfam" id="PF02913">
    <property type="entry name" value="FAD-oxidase_C"/>
    <property type="match status" value="1"/>
</dbReference>
<dbReference type="InterPro" id="IPR009051">
    <property type="entry name" value="Helical_ferredxn"/>
</dbReference>
<protein>
    <recommendedName>
        <fullName evidence="10">D-lactate dehydrogenase (cytochrome)</fullName>
        <ecNumber evidence="10">1.1.2.4</ecNumber>
    </recommendedName>
</protein>
<dbReference type="SUPFAM" id="SSF55103">
    <property type="entry name" value="FAD-linked oxidases, C-terminal domain"/>
    <property type="match status" value="1"/>
</dbReference>
<dbReference type="GO" id="GO:0071949">
    <property type="term" value="F:FAD binding"/>
    <property type="evidence" value="ECO:0007669"/>
    <property type="project" value="InterPro"/>
</dbReference>
<evidence type="ECO:0000256" key="3">
    <source>
        <dbReference type="ARBA" id="ARBA00022630"/>
    </source>
</evidence>
<evidence type="ECO:0000256" key="9">
    <source>
        <dbReference type="ARBA" id="ARBA00023014"/>
    </source>
</evidence>
<keyword evidence="7" id="KW-0560">Oxidoreductase</keyword>
<dbReference type="InterPro" id="IPR006094">
    <property type="entry name" value="Oxid_FAD_bind_N"/>
</dbReference>
<keyword evidence="4" id="KW-0479">Metal-binding</keyword>
<dbReference type="Gene3D" id="1.10.45.10">
    <property type="entry name" value="Vanillyl-alcohol Oxidase, Chain A, domain 4"/>
    <property type="match status" value="1"/>
</dbReference>
<dbReference type="FunFam" id="1.10.45.10:FF:000001">
    <property type="entry name" value="D-lactate dehydrogenase mitochondrial"/>
    <property type="match status" value="1"/>
</dbReference>
<evidence type="ECO:0000313" key="14">
    <source>
        <dbReference type="Proteomes" id="UP000471031"/>
    </source>
</evidence>
<dbReference type="GO" id="GO:0046872">
    <property type="term" value="F:metal ion binding"/>
    <property type="evidence" value="ECO:0007669"/>
    <property type="project" value="UniProtKB-KW"/>
</dbReference>
<dbReference type="InterPro" id="IPR017896">
    <property type="entry name" value="4Fe4S_Fe-S-bd"/>
</dbReference>
<evidence type="ECO:0000256" key="6">
    <source>
        <dbReference type="ARBA" id="ARBA00022946"/>
    </source>
</evidence>
<keyword evidence="5" id="KW-0274">FAD</keyword>
<keyword evidence="3" id="KW-0285">Flavoprotein</keyword>
<dbReference type="GO" id="GO:1903457">
    <property type="term" value="P:lactate catabolic process"/>
    <property type="evidence" value="ECO:0007669"/>
    <property type="project" value="TreeGrafter"/>
</dbReference>
<dbReference type="PROSITE" id="PS51379">
    <property type="entry name" value="4FE4S_FER_2"/>
    <property type="match status" value="1"/>
</dbReference>
<dbReference type="PROSITE" id="PS51387">
    <property type="entry name" value="FAD_PCMH"/>
    <property type="match status" value="1"/>
</dbReference>
<dbReference type="EC" id="1.1.2.4" evidence="10"/>
<keyword evidence="8" id="KW-0408">Iron</keyword>
<dbReference type="SUPFAM" id="SSF46548">
    <property type="entry name" value="alpha-helical ferredoxin"/>
    <property type="match status" value="1"/>
</dbReference>
<feature type="domain" description="FAD-binding PCMH-type" evidence="12">
    <location>
        <begin position="50"/>
        <end position="278"/>
    </location>
</feature>
<reference evidence="13 14" key="1">
    <citation type="submission" date="2020-01" db="EMBL/GenBank/DDBJ databases">
        <title>Whole genome sequence of Heliobacterium gestii DSM 11169.</title>
        <authorList>
            <person name="Kyndt J.A."/>
            <person name="Meyer T.E."/>
        </authorList>
    </citation>
    <scope>NUCLEOTIDE SEQUENCE [LARGE SCALE GENOMIC DNA]</scope>
    <source>
        <strain evidence="13 14">DSM 11169</strain>
    </source>
</reference>
<dbReference type="AlphaFoldDB" id="A0A845LIH4"/>
<dbReference type="PANTHER" id="PTHR11748">
    <property type="entry name" value="D-LACTATE DEHYDROGENASE"/>
    <property type="match status" value="1"/>
</dbReference>
<name>A0A845LIH4_HELGE</name>
<proteinExistence type="inferred from homology"/>
<dbReference type="GO" id="GO:0051536">
    <property type="term" value="F:iron-sulfur cluster binding"/>
    <property type="evidence" value="ECO:0007669"/>
    <property type="project" value="UniProtKB-KW"/>
</dbReference>
<dbReference type="InterPro" id="IPR016166">
    <property type="entry name" value="FAD-bd_PCMH"/>
</dbReference>
<dbReference type="SUPFAM" id="SSF56176">
    <property type="entry name" value="FAD-binding/transporter-associated domain-like"/>
    <property type="match status" value="1"/>
</dbReference>
<keyword evidence="9" id="KW-0411">Iron-sulfur</keyword>
<keyword evidence="14" id="KW-1185">Reference proteome</keyword>
<dbReference type="Pfam" id="PF01565">
    <property type="entry name" value="FAD_binding_4"/>
    <property type="match status" value="1"/>
</dbReference>
<evidence type="ECO:0000256" key="7">
    <source>
        <dbReference type="ARBA" id="ARBA00023002"/>
    </source>
</evidence>
<dbReference type="InterPro" id="IPR004113">
    <property type="entry name" value="FAD-bd_oxidored_4_C"/>
</dbReference>
<dbReference type="GO" id="GO:0008720">
    <property type="term" value="F:D-lactate dehydrogenase (NAD+) activity"/>
    <property type="evidence" value="ECO:0007669"/>
    <property type="project" value="TreeGrafter"/>
</dbReference>
<evidence type="ECO:0000256" key="2">
    <source>
        <dbReference type="ARBA" id="ARBA00008000"/>
    </source>
</evidence>
<evidence type="ECO:0000256" key="5">
    <source>
        <dbReference type="ARBA" id="ARBA00022827"/>
    </source>
</evidence>
<dbReference type="InterPro" id="IPR017900">
    <property type="entry name" value="4Fe4S_Fe_S_CS"/>
</dbReference>
<dbReference type="Gene3D" id="1.10.1060.10">
    <property type="entry name" value="Alpha-helical ferredoxin"/>
    <property type="match status" value="1"/>
</dbReference>
<dbReference type="InterPro" id="IPR016171">
    <property type="entry name" value="Vanillyl_alc_oxidase_C-sub2"/>
</dbReference>
<dbReference type="EMBL" id="WXEX01000007">
    <property type="protein sequence ID" value="MZP43243.1"/>
    <property type="molecule type" value="Genomic_DNA"/>
</dbReference>
<dbReference type="PANTHER" id="PTHR11748:SF111">
    <property type="entry name" value="D-LACTATE DEHYDROGENASE, MITOCHONDRIAL-RELATED"/>
    <property type="match status" value="1"/>
</dbReference>
<dbReference type="OrthoDB" id="9767256at2"/>
<evidence type="ECO:0000259" key="12">
    <source>
        <dbReference type="PROSITE" id="PS51387"/>
    </source>
</evidence>
<comment type="similarity">
    <text evidence="2">Belongs to the FAD-binding oxidoreductase/transferase type 4 family.</text>
</comment>
<dbReference type="InterPro" id="IPR016167">
    <property type="entry name" value="FAD-bd_PCMH_sub1"/>
</dbReference>
<comment type="caution">
    <text evidence="13">The sequence shown here is derived from an EMBL/GenBank/DDBJ whole genome shotgun (WGS) entry which is preliminary data.</text>
</comment>
<gene>
    <name evidence="13" type="ORF">GTO89_09350</name>
</gene>
<comment type="cofactor">
    <cofactor evidence="1">
        <name>FAD</name>
        <dbReference type="ChEBI" id="CHEBI:57692"/>
    </cofactor>
</comment>
<accession>A0A845LIH4</accession>
<dbReference type="Gene3D" id="3.30.43.10">
    <property type="entry name" value="Uridine Diphospho-n-acetylenolpyruvylglucosamine Reductase, domain 2"/>
    <property type="match status" value="1"/>
</dbReference>
<keyword evidence="6" id="KW-0809">Transit peptide</keyword>
<feature type="domain" description="4Fe-4S ferredoxin-type" evidence="11">
    <location>
        <begin position="543"/>
        <end position="573"/>
    </location>
</feature>
<organism evidence="13 14">
    <name type="scientific">Heliomicrobium gestii</name>
    <name type="common">Heliobacterium gestii</name>
    <dbReference type="NCBI Taxonomy" id="2699"/>
    <lineage>
        <taxon>Bacteria</taxon>
        <taxon>Bacillati</taxon>
        <taxon>Bacillota</taxon>
        <taxon>Clostridia</taxon>
        <taxon>Eubacteriales</taxon>
        <taxon>Heliobacteriaceae</taxon>
        <taxon>Heliomicrobium</taxon>
    </lineage>
</organism>
<evidence type="ECO:0000256" key="8">
    <source>
        <dbReference type="ARBA" id="ARBA00023004"/>
    </source>
</evidence>
<dbReference type="Pfam" id="PF12838">
    <property type="entry name" value="Fer4_7"/>
    <property type="match status" value="1"/>
</dbReference>
<dbReference type="PROSITE" id="PS00198">
    <property type="entry name" value="4FE4S_FER_1"/>
    <property type="match status" value="1"/>
</dbReference>
<dbReference type="RefSeq" id="WP_161261823.1">
    <property type="nucleotide sequence ID" value="NZ_JAFBDC010000013.1"/>
</dbReference>
<dbReference type="InterPro" id="IPR016164">
    <property type="entry name" value="FAD-linked_Oxase-like_C"/>
</dbReference>
<dbReference type="Gene3D" id="3.30.465.10">
    <property type="match status" value="1"/>
</dbReference>
<dbReference type="Gene3D" id="3.30.70.2740">
    <property type="match status" value="1"/>
</dbReference>
<evidence type="ECO:0000256" key="1">
    <source>
        <dbReference type="ARBA" id="ARBA00001974"/>
    </source>
</evidence>